<evidence type="ECO:0000256" key="3">
    <source>
        <dbReference type="ARBA" id="ARBA00023082"/>
    </source>
</evidence>
<keyword evidence="6" id="KW-1185">Reference proteome</keyword>
<gene>
    <name evidence="5" type="ORF">RD2015_3851</name>
</gene>
<dbReference type="InterPro" id="IPR013325">
    <property type="entry name" value="RNA_pol_sigma_r2"/>
</dbReference>
<reference evidence="5 6" key="1">
    <citation type="submission" date="2015-12" db="EMBL/GenBank/DDBJ databases">
        <title>Complete genome of Roseateles depolymerans KCTC 42856.</title>
        <authorList>
            <person name="Kim K.M."/>
        </authorList>
    </citation>
    <scope>NUCLEOTIDE SEQUENCE [LARGE SCALE GENOMIC DNA]</scope>
    <source>
        <strain evidence="5 6">KCTC 42856</strain>
    </source>
</reference>
<dbReference type="GO" id="GO:0016987">
    <property type="term" value="F:sigma factor activity"/>
    <property type="evidence" value="ECO:0007669"/>
    <property type="project" value="UniProtKB-KW"/>
</dbReference>
<dbReference type="NCBIfam" id="TIGR02937">
    <property type="entry name" value="sigma70-ECF"/>
    <property type="match status" value="1"/>
</dbReference>
<evidence type="ECO:0000313" key="5">
    <source>
        <dbReference type="EMBL" id="ALV08302.1"/>
    </source>
</evidence>
<dbReference type="InterPro" id="IPR014284">
    <property type="entry name" value="RNA_pol_sigma-70_dom"/>
</dbReference>
<dbReference type="GO" id="GO:0003677">
    <property type="term" value="F:DNA binding"/>
    <property type="evidence" value="ECO:0007669"/>
    <property type="project" value="InterPro"/>
</dbReference>
<dbReference type="InterPro" id="IPR036388">
    <property type="entry name" value="WH-like_DNA-bd_sf"/>
</dbReference>
<dbReference type="InterPro" id="IPR039425">
    <property type="entry name" value="RNA_pol_sigma-70-like"/>
</dbReference>
<dbReference type="InterPro" id="IPR007627">
    <property type="entry name" value="RNA_pol_sigma70_r2"/>
</dbReference>
<dbReference type="PANTHER" id="PTHR43133:SF51">
    <property type="entry name" value="RNA POLYMERASE SIGMA FACTOR"/>
    <property type="match status" value="1"/>
</dbReference>
<dbReference type="Pfam" id="PF04542">
    <property type="entry name" value="Sigma70_r2"/>
    <property type="match status" value="1"/>
</dbReference>
<dbReference type="SUPFAM" id="SSF88946">
    <property type="entry name" value="Sigma2 domain of RNA polymerase sigma factors"/>
    <property type="match status" value="1"/>
</dbReference>
<dbReference type="InterPro" id="IPR013324">
    <property type="entry name" value="RNA_pol_sigma_r3/r4-like"/>
</dbReference>
<dbReference type="Gene3D" id="1.10.10.10">
    <property type="entry name" value="Winged helix-like DNA-binding domain superfamily/Winged helix DNA-binding domain"/>
    <property type="match status" value="1"/>
</dbReference>
<dbReference type="EMBL" id="CP013729">
    <property type="protein sequence ID" value="ALV08302.1"/>
    <property type="molecule type" value="Genomic_DNA"/>
</dbReference>
<keyword evidence="3" id="KW-0731">Sigma factor</keyword>
<keyword evidence="2" id="KW-0805">Transcription regulation</keyword>
<comment type="similarity">
    <text evidence="1">Belongs to the sigma-70 factor family. ECF subfamily.</text>
</comment>
<dbReference type="OrthoDB" id="9784272at2"/>
<sequence length="240" mass="26504">MSRVPCLSPASAAGNISAHEDLSAVTGREPGPGASPALNDMTEQEHEARNRQQQVLTHIVRIARESRNDSSKLKRFLRRYERSPGELDDIIQDALLEATRCSDRFMAKSSVETWFFGIAANVARNHVARSAKRSSQLESLDATPHMVDGELAQRNGEAVMDVSQCVSYRQLAKVVDDTLAGLSPDLRGTFHLACLEEESYRDVAEIQSIPIGTVRSRVNRVRTLLRSKLQQGFADFATPG</sequence>
<dbReference type="Pfam" id="PF08281">
    <property type="entry name" value="Sigma70_r4_2"/>
    <property type="match status" value="1"/>
</dbReference>
<evidence type="ECO:0000256" key="4">
    <source>
        <dbReference type="ARBA" id="ARBA00023163"/>
    </source>
</evidence>
<evidence type="ECO:0000256" key="1">
    <source>
        <dbReference type="ARBA" id="ARBA00010641"/>
    </source>
</evidence>
<dbReference type="AlphaFoldDB" id="A0A0U3LAG0"/>
<evidence type="ECO:0000256" key="2">
    <source>
        <dbReference type="ARBA" id="ARBA00023015"/>
    </source>
</evidence>
<dbReference type="GO" id="GO:0006352">
    <property type="term" value="P:DNA-templated transcription initiation"/>
    <property type="evidence" value="ECO:0007669"/>
    <property type="project" value="InterPro"/>
</dbReference>
<dbReference type="InterPro" id="IPR013249">
    <property type="entry name" value="RNA_pol_sigma70_r4_t2"/>
</dbReference>
<dbReference type="SUPFAM" id="SSF88659">
    <property type="entry name" value="Sigma3 and sigma4 domains of RNA polymerase sigma factors"/>
    <property type="match status" value="1"/>
</dbReference>
<name>A0A0U3LAG0_9BURK</name>
<dbReference type="PANTHER" id="PTHR43133">
    <property type="entry name" value="RNA POLYMERASE ECF-TYPE SIGMA FACTO"/>
    <property type="match status" value="1"/>
</dbReference>
<evidence type="ECO:0000313" key="6">
    <source>
        <dbReference type="Proteomes" id="UP000060699"/>
    </source>
</evidence>
<dbReference type="Gene3D" id="1.10.1740.10">
    <property type="match status" value="1"/>
</dbReference>
<accession>A0A0U3LAG0</accession>
<proteinExistence type="inferred from homology"/>
<dbReference type="Proteomes" id="UP000060699">
    <property type="component" value="Chromosome"/>
</dbReference>
<protein>
    <submittedName>
        <fullName evidence="5">Uncharacterized protein</fullName>
    </submittedName>
</protein>
<keyword evidence="4" id="KW-0804">Transcription</keyword>
<organism evidence="5 6">
    <name type="scientific">Roseateles depolymerans</name>
    <dbReference type="NCBI Taxonomy" id="76731"/>
    <lineage>
        <taxon>Bacteria</taxon>
        <taxon>Pseudomonadati</taxon>
        <taxon>Pseudomonadota</taxon>
        <taxon>Betaproteobacteria</taxon>
        <taxon>Burkholderiales</taxon>
        <taxon>Sphaerotilaceae</taxon>
        <taxon>Roseateles</taxon>
    </lineage>
</organism>
<dbReference type="STRING" id="76731.RD2015_3851"/>
<dbReference type="KEGG" id="rdp:RD2015_3851"/>